<comment type="catalytic activity">
    <reaction evidence="10">
        <text>7-carboxy-7-carbaguanine + NH4(+) + 2 ATP = 7-cyano-7-carbaguanine + 2 AMP + 2 diphosphate + 2 H(+)</text>
        <dbReference type="Rhea" id="RHEA:27982"/>
        <dbReference type="ChEBI" id="CHEBI:15378"/>
        <dbReference type="ChEBI" id="CHEBI:28938"/>
        <dbReference type="ChEBI" id="CHEBI:30616"/>
        <dbReference type="ChEBI" id="CHEBI:33019"/>
        <dbReference type="ChEBI" id="CHEBI:45075"/>
        <dbReference type="ChEBI" id="CHEBI:61036"/>
        <dbReference type="ChEBI" id="CHEBI:456215"/>
        <dbReference type="EC" id="6.3.4.20"/>
    </reaction>
</comment>
<comment type="pathway">
    <text evidence="1">Purine metabolism; 7-cyano-7-deazaguanine biosynthesis.</text>
</comment>
<evidence type="ECO:0000313" key="11">
    <source>
        <dbReference type="EMBL" id="QGM99937.1"/>
    </source>
</evidence>
<keyword evidence="12" id="KW-1185">Reference proteome</keyword>
<reference evidence="11 12" key="1">
    <citation type="submission" date="2019-09" db="EMBL/GenBank/DDBJ databases">
        <title>Isolation and complete genome sequencing of Methylocystis species.</title>
        <authorList>
            <person name="Rumah B.L."/>
            <person name="Stead C.E."/>
            <person name="Stevens B.C."/>
            <person name="Minton N.P."/>
            <person name="Grosse-Honebrink A."/>
            <person name="Zhang Y."/>
        </authorList>
    </citation>
    <scope>NUCLEOTIDE SEQUENCE [LARGE SCALE GENOMIC DNA]</scope>
    <source>
        <strain evidence="11 12">BRCS2</strain>
        <plasmid evidence="11 12">unnamed1</plasmid>
    </source>
</reference>
<keyword evidence="4" id="KW-0547">Nucleotide-binding</keyword>
<evidence type="ECO:0000313" key="12">
    <source>
        <dbReference type="Proteomes" id="UP000422569"/>
    </source>
</evidence>
<proteinExistence type="inferred from homology"/>
<evidence type="ECO:0000256" key="9">
    <source>
        <dbReference type="ARBA" id="ARBA00039149"/>
    </source>
</evidence>
<evidence type="ECO:0000256" key="6">
    <source>
        <dbReference type="ARBA" id="ARBA00022833"/>
    </source>
</evidence>
<dbReference type="GO" id="GO:0005524">
    <property type="term" value="F:ATP binding"/>
    <property type="evidence" value="ECO:0007669"/>
    <property type="project" value="UniProtKB-KW"/>
</dbReference>
<organism evidence="11 12">
    <name type="scientific">Methylocystis parvus</name>
    <dbReference type="NCBI Taxonomy" id="134"/>
    <lineage>
        <taxon>Bacteria</taxon>
        <taxon>Pseudomonadati</taxon>
        <taxon>Pseudomonadota</taxon>
        <taxon>Alphaproteobacteria</taxon>
        <taxon>Hyphomicrobiales</taxon>
        <taxon>Methylocystaceae</taxon>
        <taxon>Methylocystis</taxon>
    </lineage>
</organism>
<dbReference type="AlphaFoldDB" id="A0A6B8M4J1"/>
<accession>A0A6B8M4J1</accession>
<evidence type="ECO:0000256" key="10">
    <source>
        <dbReference type="ARBA" id="ARBA00047890"/>
    </source>
</evidence>
<evidence type="ECO:0000256" key="3">
    <source>
        <dbReference type="ARBA" id="ARBA00022723"/>
    </source>
</evidence>
<dbReference type="GO" id="GO:0046872">
    <property type="term" value="F:metal ion binding"/>
    <property type="evidence" value="ECO:0007669"/>
    <property type="project" value="UniProtKB-KW"/>
</dbReference>
<keyword evidence="7" id="KW-0067">ATP-binding</keyword>
<dbReference type="Pfam" id="PF06508">
    <property type="entry name" value="QueC"/>
    <property type="match status" value="1"/>
</dbReference>
<dbReference type="InterPro" id="IPR018317">
    <property type="entry name" value="QueC"/>
</dbReference>
<dbReference type="GO" id="GO:0008616">
    <property type="term" value="P:tRNA queuosine(34) biosynthetic process"/>
    <property type="evidence" value="ECO:0007669"/>
    <property type="project" value="UniProtKB-KW"/>
</dbReference>
<dbReference type="InterPro" id="IPR014729">
    <property type="entry name" value="Rossmann-like_a/b/a_fold"/>
</dbReference>
<evidence type="ECO:0000256" key="8">
    <source>
        <dbReference type="ARBA" id="ARBA00037993"/>
    </source>
</evidence>
<evidence type="ECO:0000256" key="2">
    <source>
        <dbReference type="ARBA" id="ARBA00022598"/>
    </source>
</evidence>
<dbReference type="KEGG" id="mpar:F7D14_20320"/>
<comment type="similarity">
    <text evidence="8">Belongs to the QueC family.</text>
</comment>
<dbReference type="GO" id="GO:0016874">
    <property type="term" value="F:ligase activity"/>
    <property type="evidence" value="ECO:0007669"/>
    <property type="project" value="UniProtKB-KW"/>
</dbReference>
<name>A0A6B8M4J1_9HYPH</name>
<dbReference type="EMBL" id="CP044332">
    <property type="protein sequence ID" value="QGM99937.1"/>
    <property type="molecule type" value="Genomic_DNA"/>
</dbReference>
<gene>
    <name evidence="11" type="ORF">F7D14_20320</name>
</gene>
<evidence type="ECO:0000256" key="4">
    <source>
        <dbReference type="ARBA" id="ARBA00022741"/>
    </source>
</evidence>
<keyword evidence="2" id="KW-0436">Ligase</keyword>
<keyword evidence="6" id="KW-0862">Zinc</keyword>
<keyword evidence="5" id="KW-0671">Queuosine biosynthesis</keyword>
<evidence type="ECO:0000256" key="5">
    <source>
        <dbReference type="ARBA" id="ARBA00022785"/>
    </source>
</evidence>
<geneLocation type="plasmid" evidence="11">
    <name>unnamed1</name>
</geneLocation>
<protein>
    <recommendedName>
        <fullName evidence="9">7-cyano-7-deazaguanine synthase</fullName>
        <ecNumber evidence="9">6.3.4.20</ecNumber>
    </recommendedName>
</protein>
<sequence length="198" mass="21396">MRALLLSGGMDSVAIAYWQRPEVAVTIDYGQRPAAGEIRAASVVAGELGIRHLVLRLDQLGLLGSGDLAGAPKLDIAPKPEWWPFRNQLLVTVAAGAVLPLGARKLLIGALRTDGHHVDGRREFVEALSCVLQMQEGNMSLDAPAIDLDGVELIRKSQIPMSLLAWSHSCHKAEHACGECGGCRKHYRTFEALGELPY</sequence>
<evidence type="ECO:0000256" key="1">
    <source>
        <dbReference type="ARBA" id="ARBA00005061"/>
    </source>
</evidence>
<keyword evidence="3" id="KW-0479">Metal-binding</keyword>
<dbReference type="SUPFAM" id="SSF52402">
    <property type="entry name" value="Adenine nucleotide alpha hydrolases-like"/>
    <property type="match status" value="1"/>
</dbReference>
<keyword evidence="11" id="KW-0614">Plasmid</keyword>
<dbReference type="Proteomes" id="UP000422569">
    <property type="component" value="Plasmid unnamed1"/>
</dbReference>
<evidence type="ECO:0000256" key="7">
    <source>
        <dbReference type="ARBA" id="ARBA00022840"/>
    </source>
</evidence>
<dbReference type="PANTHER" id="PTHR42914">
    <property type="entry name" value="7-CYANO-7-DEAZAGUANINE SYNTHASE"/>
    <property type="match status" value="1"/>
</dbReference>
<dbReference type="RefSeq" id="WP_016921318.1">
    <property type="nucleotide sequence ID" value="NZ_CP044332.1"/>
</dbReference>
<dbReference type="PANTHER" id="PTHR42914:SF1">
    <property type="entry name" value="7-CYANO-7-DEAZAGUANINE SYNTHASE"/>
    <property type="match status" value="1"/>
</dbReference>
<dbReference type="Gene3D" id="3.40.50.620">
    <property type="entry name" value="HUPs"/>
    <property type="match status" value="1"/>
</dbReference>
<dbReference type="EC" id="6.3.4.20" evidence="9"/>